<organism evidence="3 4">
    <name type="scientific">Hermetia illucens</name>
    <name type="common">Black soldier fly</name>
    <dbReference type="NCBI Taxonomy" id="343691"/>
    <lineage>
        <taxon>Eukaryota</taxon>
        <taxon>Metazoa</taxon>
        <taxon>Ecdysozoa</taxon>
        <taxon>Arthropoda</taxon>
        <taxon>Hexapoda</taxon>
        <taxon>Insecta</taxon>
        <taxon>Pterygota</taxon>
        <taxon>Neoptera</taxon>
        <taxon>Endopterygota</taxon>
        <taxon>Diptera</taxon>
        <taxon>Brachycera</taxon>
        <taxon>Stratiomyomorpha</taxon>
        <taxon>Stratiomyidae</taxon>
        <taxon>Hermetiinae</taxon>
        <taxon>Hermetia</taxon>
    </lineage>
</organism>
<dbReference type="PANTHER" id="PTHR23025:SF3">
    <property type="entry name" value="HORMONE-SENSITIVE LIPASE"/>
    <property type="match status" value="1"/>
</dbReference>
<dbReference type="EMBL" id="LR899012">
    <property type="protein sequence ID" value="CAD7087650.1"/>
    <property type="molecule type" value="Genomic_DNA"/>
</dbReference>
<dbReference type="InterPro" id="IPR029058">
    <property type="entry name" value="AB_hydrolase_fold"/>
</dbReference>
<evidence type="ECO:0008006" key="5">
    <source>
        <dbReference type="Google" id="ProtNLM"/>
    </source>
</evidence>
<feature type="domain" description="Alpha/beta hydrolase fold-3" evidence="2">
    <location>
        <begin position="332"/>
        <end position="473"/>
    </location>
</feature>
<dbReference type="GO" id="GO:0004806">
    <property type="term" value="F:triacylglycerol lipase activity"/>
    <property type="evidence" value="ECO:0007669"/>
    <property type="project" value="TreeGrafter"/>
</dbReference>
<dbReference type="GO" id="GO:0005829">
    <property type="term" value="C:cytosol"/>
    <property type="evidence" value="ECO:0007669"/>
    <property type="project" value="TreeGrafter"/>
</dbReference>
<protein>
    <recommendedName>
        <fullName evidence="5">Hormone-sensitive lipase</fullName>
    </recommendedName>
</protein>
<dbReference type="GO" id="GO:0008203">
    <property type="term" value="P:cholesterol metabolic process"/>
    <property type="evidence" value="ECO:0007669"/>
    <property type="project" value="InterPro"/>
</dbReference>
<dbReference type="Pfam" id="PF06350">
    <property type="entry name" value="HSL_N"/>
    <property type="match status" value="1"/>
</dbReference>
<name>A0A7R8YWR9_HERIL</name>
<dbReference type="OMA" id="FAACQDH"/>
<reference evidence="3 4" key="1">
    <citation type="submission" date="2020-11" db="EMBL/GenBank/DDBJ databases">
        <authorList>
            <person name="Wallbank WR R."/>
            <person name="Pardo Diaz C."/>
            <person name="Kozak K."/>
            <person name="Martin S."/>
            <person name="Jiggins C."/>
            <person name="Moest M."/>
            <person name="Warren A I."/>
            <person name="Generalovic N T."/>
            <person name="Byers J.R.P. K."/>
            <person name="Montejo-Kovacevich G."/>
            <person name="Yen C E."/>
        </authorList>
    </citation>
    <scope>NUCLEOTIDE SEQUENCE [LARGE SCALE GENOMIC DNA]</scope>
</reference>
<dbReference type="SUPFAM" id="SSF53474">
    <property type="entry name" value="alpha/beta-Hydrolases"/>
    <property type="match status" value="1"/>
</dbReference>
<accession>A0A7R8YWR9</accession>
<dbReference type="Pfam" id="PF07859">
    <property type="entry name" value="Abhydrolase_3"/>
    <property type="match status" value="2"/>
</dbReference>
<dbReference type="FunCoup" id="A0A7R8YWR9">
    <property type="interactions" value="160"/>
</dbReference>
<evidence type="ECO:0000259" key="1">
    <source>
        <dbReference type="Pfam" id="PF06350"/>
    </source>
</evidence>
<dbReference type="GO" id="GO:0019433">
    <property type="term" value="P:triglyceride catabolic process"/>
    <property type="evidence" value="ECO:0007669"/>
    <property type="project" value="TreeGrafter"/>
</dbReference>
<dbReference type="PANTHER" id="PTHR23025">
    <property type="entry name" value="TRIACYLGLYCEROL LIPASE"/>
    <property type="match status" value="1"/>
</dbReference>
<dbReference type="InterPro" id="IPR010468">
    <property type="entry name" value="HSL_N"/>
</dbReference>
<dbReference type="OrthoDB" id="408631at2759"/>
<feature type="domain" description="Alpha/beta hydrolase fold-3" evidence="2">
    <location>
        <begin position="650"/>
        <end position="711"/>
    </location>
</feature>
<dbReference type="GO" id="GO:0004771">
    <property type="term" value="F:sterol ester esterase activity"/>
    <property type="evidence" value="ECO:0007669"/>
    <property type="project" value="TreeGrafter"/>
</dbReference>
<dbReference type="Proteomes" id="UP000594454">
    <property type="component" value="Chromosome 4"/>
</dbReference>
<dbReference type="Gene3D" id="3.40.50.1820">
    <property type="entry name" value="alpha/beta hydrolase"/>
    <property type="match status" value="2"/>
</dbReference>
<gene>
    <name evidence="3" type="ORF">HERILL_LOCUS10342</name>
</gene>
<keyword evidence="4" id="KW-1185">Reference proteome</keyword>
<dbReference type="InterPro" id="IPR013094">
    <property type="entry name" value="AB_hydrolase_3"/>
</dbReference>
<sequence>MASPPECLERYSTLEQLCQEHIQHFSKDETSAGRRLLESLHKLAENVKVAKELVSNIQSFAHEYDFDSSVPGNGYRSFANVTNACVDLTLEVLQKLAKSRRLLVFRKSWYAREIDAHETLLASICSCLKYLIILRKWSEPGDLFPTGIHTANELFERGEPVNQLSFYGRCLGFQFCKSMRRVLVFISTCMAGFSESYFSQSNFVLKTVASILHGGKYFVCPEARAKRIVNIVQNADVGFCKAFWFLAEGEIMQRYPAVVGASLEVNRVIQIPPEPLTVDHLVTGQPVDITIPKSHFGPMAVTARLLSKKRRKGMIGEFGSSGKILLPSEALIIHSHGGGFVAQSSKSHEIYVRDWAVELDVPILSIDYSLAPQAPYPRALEEVFYTYCWVLKNCHLLGSTGKRIILVGDSAGSNLNLGATLKCIQLGIRKPDGLFIAYCPFLVSFVPSPARILCLMDPLLPFGFMMRCLKSYVSPSVSINAENSKRSHMLEKIANAGRDTKVYSLEPLKAKLKDRNRTEMEKNGLQNTSCLDQVSLKENNIHSTRETSPTTSNSKEFLNKFVDKYVDSQSPDNKLVLQPTLHKTSSEDNLLLDVGKHMLVSRKTEKTCAVEDEGSTESASTEIKNICADSESDTVLLKNPTDEFDFDVPKDPLMSPYLASDEDLKRLPSVKVLSVEMDPCLDDCVMFAKKLKRLEVPVSLDVIKGLPHGFLNLVKVSKEADDGSKLCIKRIKELMEL</sequence>
<proteinExistence type="predicted"/>
<dbReference type="AlphaFoldDB" id="A0A7R8YWR9"/>
<dbReference type="InParanoid" id="A0A7R8YWR9"/>
<evidence type="ECO:0000259" key="2">
    <source>
        <dbReference type="Pfam" id="PF07859"/>
    </source>
</evidence>
<evidence type="ECO:0000313" key="3">
    <source>
        <dbReference type="EMBL" id="CAD7087650.1"/>
    </source>
</evidence>
<evidence type="ECO:0000313" key="4">
    <source>
        <dbReference type="Proteomes" id="UP000594454"/>
    </source>
</evidence>
<feature type="domain" description="Hormone-sensitive lipase N-terminal" evidence="1">
    <location>
        <begin position="11"/>
        <end position="314"/>
    </location>
</feature>